<dbReference type="EMBL" id="OCNK01000001">
    <property type="protein sequence ID" value="SOD94448.1"/>
    <property type="molecule type" value="Genomic_DNA"/>
</dbReference>
<feature type="transmembrane region" description="Helical" evidence="1">
    <location>
        <begin position="174"/>
        <end position="192"/>
    </location>
</feature>
<reference evidence="3" key="1">
    <citation type="submission" date="2017-09" db="EMBL/GenBank/DDBJ databases">
        <authorList>
            <person name="Varghese N."/>
            <person name="Submissions S."/>
        </authorList>
    </citation>
    <scope>NUCLEOTIDE SEQUENCE [LARGE SCALE GENOMIC DNA]</scope>
    <source>
        <strain evidence="3">DSM 44270</strain>
    </source>
</reference>
<feature type="transmembrane region" description="Helical" evidence="1">
    <location>
        <begin position="271"/>
        <end position="291"/>
    </location>
</feature>
<keyword evidence="1" id="KW-0812">Transmembrane</keyword>
<name>A0A286GG21_9ACTN</name>
<dbReference type="Proteomes" id="UP000219482">
    <property type="component" value="Unassembled WGS sequence"/>
</dbReference>
<feature type="transmembrane region" description="Helical" evidence="1">
    <location>
        <begin position="240"/>
        <end position="259"/>
    </location>
</feature>
<keyword evidence="1" id="KW-0472">Membrane</keyword>
<proteinExistence type="predicted"/>
<dbReference type="RefSeq" id="WP_097182588.1">
    <property type="nucleotide sequence ID" value="NZ_OCNK01000001.1"/>
</dbReference>
<organism evidence="2 3">
    <name type="scientific">Blastococcus haudaquaticus</name>
    <dbReference type="NCBI Taxonomy" id="1938745"/>
    <lineage>
        <taxon>Bacteria</taxon>
        <taxon>Bacillati</taxon>
        <taxon>Actinomycetota</taxon>
        <taxon>Actinomycetes</taxon>
        <taxon>Geodermatophilales</taxon>
        <taxon>Geodermatophilaceae</taxon>
        <taxon>Blastococcus</taxon>
    </lineage>
</organism>
<evidence type="ECO:0000313" key="2">
    <source>
        <dbReference type="EMBL" id="SOD94448.1"/>
    </source>
</evidence>
<feature type="transmembrane region" description="Helical" evidence="1">
    <location>
        <begin position="28"/>
        <end position="47"/>
    </location>
</feature>
<dbReference type="AlphaFoldDB" id="A0A286GG21"/>
<gene>
    <name evidence="2" type="ORF">SAMN06272739_0814</name>
</gene>
<keyword evidence="3" id="KW-1185">Reference proteome</keyword>
<evidence type="ECO:0000256" key="1">
    <source>
        <dbReference type="SAM" id="Phobius"/>
    </source>
</evidence>
<evidence type="ECO:0000313" key="3">
    <source>
        <dbReference type="Proteomes" id="UP000219482"/>
    </source>
</evidence>
<feature type="transmembrane region" description="Helical" evidence="1">
    <location>
        <begin position="133"/>
        <end position="153"/>
    </location>
</feature>
<protein>
    <submittedName>
        <fullName evidence="2">Uncharacterized protein</fullName>
    </submittedName>
</protein>
<feature type="transmembrane region" description="Helical" evidence="1">
    <location>
        <begin position="59"/>
        <end position="81"/>
    </location>
</feature>
<feature type="transmembrane region" description="Helical" evidence="1">
    <location>
        <begin position="212"/>
        <end position="233"/>
    </location>
</feature>
<sequence length="300" mass="31863">MTAAPPPTAPPPDAQAARHRPLLTGMRTLLGAFAVLTALATGALFVLSENTSETFAWTIQPPLTAAFIGAGYAAGFVLVVLSLRDPVWAHSRVPVLTILVFVVLTLGATLLHIERMHFDDDFGGLDVLAKGAAWFWLVVYVLVPVAMAVLLVHQERAPGEDPPPRHPVPVVLRVALAGESAVLLAVGCLLYADPTTVAWVWPWEMSPFTARVVAAWLLAFGLATALAAVAVAGDLRRLRTAAIAYTVFGVLVLVAVARYPGTLQWDQPDAWIFLGVAVAVVLTGAAGWRAASFPAEHRHG</sequence>
<accession>A0A286GG21</accession>
<keyword evidence="1" id="KW-1133">Transmembrane helix</keyword>
<dbReference type="OrthoDB" id="3078421at2"/>
<feature type="transmembrane region" description="Helical" evidence="1">
    <location>
        <begin position="93"/>
        <end position="113"/>
    </location>
</feature>